<comment type="caution">
    <text evidence="3">The sequence shown here is derived from an EMBL/GenBank/DDBJ whole genome shotgun (WGS) entry which is preliminary data.</text>
</comment>
<gene>
    <name evidence="3" type="ORF">HK439_13080</name>
</gene>
<dbReference type="RefSeq" id="WP_190291947.1">
    <property type="nucleotide sequence ID" value="NZ_JABFCZ010000013.1"/>
</dbReference>
<accession>A0A926S9L5</accession>
<proteinExistence type="predicted"/>
<dbReference type="InterPro" id="IPR005135">
    <property type="entry name" value="Endo/exonuclease/phosphatase"/>
</dbReference>
<dbReference type="GO" id="GO:0004519">
    <property type="term" value="F:endonuclease activity"/>
    <property type="evidence" value="ECO:0007669"/>
    <property type="project" value="UniProtKB-KW"/>
</dbReference>
<dbReference type="Gene3D" id="3.60.10.10">
    <property type="entry name" value="Endonuclease/exonuclease/phosphatase"/>
    <property type="match status" value="1"/>
</dbReference>
<keyword evidence="3" id="KW-0540">Nuclease</keyword>
<dbReference type="AlphaFoldDB" id="A0A926S9L5"/>
<evidence type="ECO:0000259" key="2">
    <source>
        <dbReference type="Pfam" id="PF03372"/>
    </source>
</evidence>
<evidence type="ECO:0000313" key="4">
    <source>
        <dbReference type="Proteomes" id="UP000598467"/>
    </source>
</evidence>
<reference evidence="3" key="1">
    <citation type="submission" date="2020-05" db="EMBL/GenBank/DDBJ databases">
        <title>Identification of trans-AT polyketide cluster in two marine bacteria, producers of a novel glutaramide-containing polyketide sesbanimide D and analogs.</title>
        <authorList>
            <person name="Kacar D."/>
            <person name="Rodriguez P."/>
            <person name="Canedo L."/>
            <person name="Gonzalez E."/>
            <person name="Galan B."/>
            <person name="De La Calle F."/>
            <person name="Garcia J.L."/>
        </authorList>
    </citation>
    <scope>NUCLEOTIDE SEQUENCE</scope>
    <source>
        <strain evidence="3">PHM038</strain>
    </source>
</reference>
<organism evidence="3 4">
    <name type="scientific">Roseibium aggregatum</name>
    <dbReference type="NCBI Taxonomy" id="187304"/>
    <lineage>
        <taxon>Bacteria</taxon>
        <taxon>Pseudomonadati</taxon>
        <taxon>Pseudomonadota</taxon>
        <taxon>Alphaproteobacteria</taxon>
        <taxon>Hyphomicrobiales</taxon>
        <taxon>Stappiaceae</taxon>
        <taxon>Roseibium</taxon>
    </lineage>
</organism>
<dbReference type="Proteomes" id="UP000598467">
    <property type="component" value="Unassembled WGS sequence"/>
</dbReference>
<feature type="domain" description="Endonuclease/exonuclease/phosphatase" evidence="2">
    <location>
        <begin position="128"/>
        <end position="343"/>
    </location>
</feature>
<feature type="transmembrane region" description="Helical" evidence="1">
    <location>
        <begin position="46"/>
        <end position="67"/>
    </location>
</feature>
<name>A0A926S9L5_9HYPH</name>
<keyword evidence="3" id="KW-0255">Endonuclease</keyword>
<dbReference type="EMBL" id="JABFCZ010000013">
    <property type="protein sequence ID" value="MBD1547194.1"/>
    <property type="molecule type" value="Genomic_DNA"/>
</dbReference>
<dbReference type="SUPFAM" id="SSF56219">
    <property type="entry name" value="DNase I-like"/>
    <property type="match status" value="1"/>
</dbReference>
<evidence type="ECO:0000256" key="1">
    <source>
        <dbReference type="SAM" id="Phobius"/>
    </source>
</evidence>
<feature type="transmembrane region" description="Helical" evidence="1">
    <location>
        <begin position="12"/>
        <end position="34"/>
    </location>
</feature>
<dbReference type="InterPro" id="IPR036691">
    <property type="entry name" value="Endo/exonu/phosph_ase_sf"/>
</dbReference>
<keyword evidence="1" id="KW-0812">Transmembrane</keyword>
<dbReference type="Pfam" id="PF03372">
    <property type="entry name" value="Exo_endo_phos"/>
    <property type="match status" value="1"/>
</dbReference>
<evidence type="ECO:0000313" key="3">
    <source>
        <dbReference type="EMBL" id="MBD1547194.1"/>
    </source>
</evidence>
<keyword evidence="1" id="KW-0472">Membrane</keyword>
<keyword evidence="1" id="KW-1133">Transmembrane helix</keyword>
<sequence length="362" mass="40375">MHHTRFRRLRSLIGWLGLTGGVLVCLLGLAAFAAPGSWAADNMSFFLRQFLAAGLAGLLGGLLGLTVPHRRPVLYKSFLRLYALLFAVLAGATVWRTVEHTRPVAAARPGETSLRIVATNLESLFLETRTLTDFLTKSEADVMVFEETSWWLQKRHWKNLGRPIGAVGEPPFPEHLFVGPLGDISVYSRFPILESKSIIVEEKPGQPRQDIREILVLKLDVEGRPVNLVAVHPSSPRSEVQWIRRQTYLERLEAVLKDLQSQSDTETIVIGDWNLSPWSAYFSNLFGGLNLHTAFSGGYPQTTRFFFDYRLHWVLGAVVDHVAVTPGLRFAQVRLGPDIGSDHLPLMADIVLPGGRKDKPAN</sequence>
<keyword evidence="3" id="KW-0378">Hydrolase</keyword>
<feature type="transmembrane region" description="Helical" evidence="1">
    <location>
        <begin position="79"/>
        <end position="98"/>
    </location>
</feature>
<protein>
    <submittedName>
        <fullName evidence="3">Endonuclease/exonuclease/phosphatase family protein</fullName>
    </submittedName>
</protein>